<dbReference type="AlphaFoldDB" id="A0A3B0ZXA5"/>
<dbReference type="SUPFAM" id="SSF55681">
    <property type="entry name" value="Class II aaRS and biotin synthetases"/>
    <property type="match status" value="1"/>
</dbReference>
<feature type="domain" description="BPL/LPL catalytic" evidence="6">
    <location>
        <begin position="38"/>
        <end position="214"/>
    </location>
</feature>
<dbReference type="InterPro" id="IPR020605">
    <property type="entry name" value="Octanoyltransferase_CS"/>
</dbReference>
<dbReference type="GO" id="GO:0033819">
    <property type="term" value="F:lipoyl(octanoyl) transferase activity"/>
    <property type="evidence" value="ECO:0007669"/>
    <property type="project" value="UniProtKB-EC"/>
</dbReference>
<dbReference type="NCBIfam" id="NF010922">
    <property type="entry name" value="PRK14342.1"/>
    <property type="match status" value="1"/>
</dbReference>
<keyword evidence="5 7" id="KW-0012">Acyltransferase</keyword>
<evidence type="ECO:0000256" key="1">
    <source>
        <dbReference type="ARBA" id="ARBA00004821"/>
    </source>
</evidence>
<comment type="pathway">
    <text evidence="1">Protein modification; protein lipoylation via endogenous pathway; protein N(6)-(lipoyl)lysine from octanoyl-[acyl-carrier-protein]: step 1/2.</text>
</comment>
<dbReference type="PANTHER" id="PTHR10993:SF7">
    <property type="entry name" value="LIPOYLTRANSFERASE 2, MITOCHONDRIAL-RELATED"/>
    <property type="match status" value="1"/>
</dbReference>
<dbReference type="InterPro" id="IPR045864">
    <property type="entry name" value="aa-tRNA-synth_II/BPL/LPL"/>
</dbReference>
<sequence length="217" mass="24329">MQAQDTTCTSDLLSRDFGLCEYQSTWDKMRDYTLTRSENSIDQIWYLQHSPVYTLGLNGKRKHVLQTNHIPLIPTDRGGQVTYHGPGQLIAYLLIDMPRKKIGIKHIVNAIEQAVIDYLKSLNIHSERLAGAPGIYVEDAKIAALGLRVRNGCTYHGLALNVDMDLLPFNSINPCGYEGMQVTQIKDLIASPPDMDAVKTGLHRHLCQHLGYNSNVK</sequence>
<dbReference type="CDD" id="cd16444">
    <property type="entry name" value="LipB"/>
    <property type="match status" value="1"/>
</dbReference>
<proteinExistence type="inferred from homology"/>
<evidence type="ECO:0000313" key="7">
    <source>
        <dbReference type="EMBL" id="VAW93870.1"/>
    </source>
</evidence>
<dbReference type="PIRSF" id="PIRSF016262">
    <property type="entry name" value="LPLase"/>
    <property type="match status" value="1"/>
</dbReference>
<dbReference type="EC" id="2.3.1.181" evidence="2"/>
<dbReference type="UniPathway" id="UPA00538">
    <property type="reaction ID" value="UER00592"/>
</dbReference>
<name>A0A3B0ZXA5_9ZZZZ</name>
<protein>
    <recommendedName>
        <fullName evidence="2">lipoyl(octanoyl) transferase</fullName>
        <ecNumber evidence="2">2.3.1.181</ecNumber>
    </recommendedName>
</protein>
<evidence type="ECO:0000256" key="5">
    <source>
        <dbReference type="ARBA" id="ARBA00023315"/>
    </source>
</evidence>
<evidence type="ECO:0000259" key="6">
    <source>
        <dbReference type="PROSITE" id="PS51733"/>
    </source>
</evidence>
<dbReference type="NCBIfam" id="TIGR00214">
    <property type="entry name" value="lipB"/>
    <property type="match status" value="1"/>
</dbReference>
<evidence type="ECO:0000256" key="3">
    <source>
        <dbReference type="ARBA" id="ARBA00022490"/>
    </source>
</evidence>
<keyword evidence="4 7" id="KW-0808">Transferase</keyword>
<reference evidence="7" key="1">
    <citation type="submission" date="2018-06" db="EMBL/GenBank/DDBJ databases">
        <authorList>
            <person name="Zhirakovskaya E."/>
        </authorList>
    </citation>
    <scope>NUCLEOTIDE SEQUENCE</scope>
</reference>
<dbReference type="Pfam" id="PF21948">
    <property type="entry name" value="LplA-B_cat"/>
    <property type="match status" value="1"/>
</dbReference>
<dbReference type="FunFam" id="3.30.930.10:FF:000020">
    <property type="entry name" value="Octanoyltransferase"/>
    <property type="match status" value="1"/>
</dbReference>
<evidence type="ECO:0000256" key="4">
    <source>
        <dbReference type="ARBA" id="ARBA00022679"/>
    </source>
</evidence>
<dbReference type="PROSITE" id="PS51733">
    <property type="entry name" value="BPL_LPL_CATALYTIC"/>
    <property type="match status" value="1"/>
</dbReference>
<keyword evidence="3" id="KW-0963">Cytoplasm</keyword>
<dbReference type="GO" id="GO:0009249">
    <property type="term" value="P:protein lipoylation"/>
    <property type="evidence" value="ECO:0007669"/>
    <property type="project" value="InterPro"/>
</dbReference>
<dbReference type="HAMAP" id="MF_00013">
    <property type="entry name" value="LipB"/>
    <property type="match status" value="1"/>
</dbReference>
<organism evidence="7">
    <name type="scientific">hydrothermal vent metagenome</name>
    <dbReference type="NCBI Taxonomy" id="652676"/>
    <lineage>
        <taxon>unclassified sequences</taxon>
        <taxon>metagenomes</taxon>
        <taxon>ecological metagenomes</taxon>
    </lineage>
</organism>
<evidence type="ECO:0000256" key="2">
    <source>
        <dbReference type="ARBA" id="ARBA00012334"/>
    </source>
</evidence>
<gene>
    <name evidence="7" type="ORF">MNBD_GAMMA21-161</name>
</gene>
<dbReference type="PANTHER" id="PTHR10993">
    <property type="entry name" value="OCTANOYLTRANSFERASE"/>
    <property type="match status" value="1"/>
</dbReference>
<dbReference type="Gene3D" id="3.30.930.10">
    <property type="entry name" value="Bira Bifunctional Protein, Domain 2"/>
    <property type="match status" value="1"/>
</dbReference>
<dbReference type="InterPro" id="IPR004143">
    <property type="entry name" value="BPL_LPL_catalytic"/>
</dbReference>
<dbReference type="PROSITE" id="PS01313">
    <property type="entry name" value="LIPB"/>
    <property type="match status" value="1"/>
</dbReference>
<dbReference type="EMBL" id="UOFR01000023">
    <property type="protein sequence ID" value="VAW93870.1"/>
    <property type="molecule type" value="Genomic_DNA"/>
</dbReference>
<accession>A0A3B0ZXA5</accession>
<dbReference type="InterPro" id="IPR000544">
    <property type="entry name" value="Octanoyltransferase"/>
</dbReference>